<evidence type="ECO:0000313" key="3">
    <source>
        <dbReference type="EMBL" id="BCO33783.1"/>
    </source>
</evidence>
<organism evidence="3 4">
    <name type="scientific">Mycobacterium heckeshornense</name>
    <dbReference type="NCBI Taxonomy" id="110505"/>
    <lineage>
        <taxon>Bacteria</taxon>
        <taxon>Bacillati</taxon>
        <taxon>Actinomycetota</taxon>
        <taxon>Actinomycetes</taxon>
        <taxon>Mycobacteriales</taxon>
        <taxon>Mycobacteriaceae</taxon>
        <taxon>Mycobacterium</taxon>
    </lineage>
</organism>
<sequence>MSACRVIDPDDRQHRRHRGLARTAPSRPRTLADVTDPGSLQGRIRVPADLDAVTTIGDEDHSRIDAAAVERIWQSVRHWYQAGMHPAIQLCLRHNGKVILNRAIGHGWGNAPTDPPDAETIPATPQTPFCVYSAAKAITSTVVHMLAERGYFSLDDPVCRYLPTYTGHGKERTTIRHVMTHSAGVPFAPKRRPDVTRVDDSEYARQQLGELRPLHRPGMIHIYHGLTWGPLIREIVSAATGKNIRDILAAEILDPLGFRWTNYGVAPQDIPLVAPSHATGRPLPAPIAAAFRKAIGGTVHQIIPYTNRPEFLTCVLPSSNTISTADELSRFAEMLRRGGELDGVRILHPDTLRAAVAERRRLRPDVASGGKPLRWGTGYMLGSKRFGPFGRNAPAAFGHTGLVNVAVWADPQRNLAAGLISSGKPGRDPEAKRYVAVMDRITAEIPCRTQ</sequence>
<keyword evidence="4" id="KW-1185">Reference proteome</keyword>
<dbReference type="InterPro" id="IPR012338">
    <property type="entry name" value="Beta-lactam/transpept-like"/>
</dbReference>
<evidence type="ECO:0000256" key="1">
    <source>
        <dbReference type="SAM" id="MobiDB-lite"/>
    </source>
</evidence>
<evidence type="ECO:0000259" key="2">
    <source>
        <dbReference type="Pfam" id="PF00144"/>
    </source>
</evidence>
<feature type="region of interest" description="Disordered" evidence="1">
    <location>
        <begin position="1"/>
        <end position="42"/>
    </location>
</feature>
<feature type="domain" description="Beta-lactamase-related" evidence="2">
    <location>
        <begin position="77"/>
        <end position="434"/>
    </location>
</feature>
<dbReference type="AlphaFoldDB" id="A0A7R7JFL8"/>
<dbReference type="SUPFAM" id="SSF56601">
    <property type="entry name" value="beta-lactamase/transpeptidase-like"/>
    <property type="match status" value="1"/>
</dbReference>
<protein>
    <submittedName>
        <fullName evidence="3">Lipase LipE</fullName>
    </submittedName>
</protein>
<proteinExistence type="predicted"/>
<dbReference type="Gene3D" id="3.40.710.10">
    <property type="entry name" value="DD-peptidase/beta-lactamase superfamily"/>
    <property type="match status" value="1"/>
</dbReference>
<dbReference type="PANTHER" id="PTHR43283:SF3">
    <property type="entry name" value="BETA-LACTAMASE FAMILY PROTEIN (AFU_ORTHOLOGUE AFUA_5G07500)"/>
    <property type="match status" value="1"/>
</dbReference>
<name>A0A7R7JFL8_9MYCO</name>
<dbReference type="Pfam" id="PF00144">
    <property type="entry name" value="Beta-lactamase"/>
    <property type="match status" value="1"/>
</dbReference>
<dbReference type="PANTHER" id="PTHR43283">
    <property type="entry name" value="BETA-LACTAMASE-RELATED"/>
    <property type="match status" value="1"/>
</dbReference>
<dbReference type="Proteomes" id="UP000595446">
    <property type="component" value="Chromosome"/>
</dbReference>
<dbReference type="InterPro" id="IPR050789">
    <property type="entry name" value="Diverse_Enzym_Activities"/>
</dbReference>
<evidence type="ECO:0000313" key="4">
    <source>
        <dbReference type="Proteomes" id="UP000595446"/>
    </source>
</evidence>
<gene>
    <name evidence="3" type="primary">lipE</name>
    <name evidence="3" type="ORF">MHEC_02160</name>
</gene>
<accession>A0A7R7JFL8</accession>
<reference evidence="3 4" key="1">
    <citation type="submission" date="2020-12" db="EMBL/GenBank/DDBJ databases">
        <title>Complete genome sequence of Mycobacterium heckeshornense JCM 15655T, closely related to a pathogenic non-tuberculous mycobacterial species Mycobacterium xenopi.</title>
        <authorList>
            <person name="Yoshida M."/>
            <person name="Fukano H."/>
            <person name="Asakura T."/>
            <person name="Suzuki M."/>
            <person name="Hoshino Y."/>
        </authorList>
    </citation>
    <scope>NUCLEOTIDE SEQUENCE [LARGE SCALE GENOMIC DNA]</scope>
    <source>
        <strain evidence="3 4">JCM 15655</strain>
    </source>
</reference>
<dbReference type="EMBL" id="AP024237">
    <property type="protein sequence ID" value="BCO33783.1"/>
    <property type="molecule type" value="Genomic_DNA"/>
</dbReference>
<dbReference type="InterPro" id="IPR001466">
    <property type="entry name" value="Beta-lactam-related"/>
</dbReference>
<dbReference type="NCBIfam" id="NF038269">
    <property type="entry name" value="lipase_LipE"/>
    <property type="match status" value="1"/>
</dbReference>